<protein>
    <submittedName>
        <fullName evidence="1">Uncharacterized protein</fullName>
    </submittedName>
</protein>
<dbReference type="STRING" id="7398.A0A1A9ZCF0"/>
<dbReference type="Proteomes" id="UP000092445">
    <property type="component" value="Unassembled WGS sequence"/>
</dbReference>
<evidence type="ECO:0000313" key="2">
    <source>
        <dbReference type="Proteomes" id="UP000092445"/>
    </source>
</evidence>
<evidence type="ECO:0000313" key="1">
    <source>
        <dbReference type="EnsemblMetazoa" id="GPAI010439-PA"/>
    </source>
</evidence>
<dbReference type="AlphaFoldDB" id="A0A1A9ZCF0"/>
<proteinExistence type="predicted"/>
<sequence>MYIILRPRFVVSLVWYDASEANGIHHQLGGIHGKDIIVTNWAPDLFPGRESRVYCVLGFNLEEKTLGDRVISWRTTVNAYRIPVIMTKRPEAKEIYKIALVKLEKPVQLDVEIGGYNFRKLPDVPRLTPFGYRFPDYCFSVVSSTINASQL</sequence>
<dbReference type="VEuPathDB" id="VectorBase:GPAI010439"/>
<reference evidence="1" key="2">
    <citation type="submission" date="2020-05" db="UniProtKB">
        <authorList>
            <consortium name="EnsemblMetazoa"/>
        </authorList>
    </citation>
    <scope>IDENTIFICATION</scope>
    <source>
        <strain evidence="1">IAEA</strain>
    </source>
</reference>
<dbReference type="EnsemblMetazoa" id="GPAI010439-RA">
    <property type="protein sequence ID" value="GPAI010439-PA"/>
    <property type="gene ID" value="GPAI010439"/>
</dbReference>
<name>A0A1A9ZCF0_GLOPL</name>
<reference evidence="2" key="1">
    <citation type="submission" date="2014-03" db="EMBL/GenBank/DDBJ databases">
        <authorList>
            <person name="Aksoy S."/>
            <person name="Warren W."/>
            <person name="Wilson R.K."/>
        </authorList>
    </citation>
    <scope>NUCLEOTIDE SEQUENCE [LARGE SCALE GENOMIC DNA]</scope>
    <source>
        <strain evidence="2">IAEA</strain>
    </source>
</reference>
<keyword evidence="2" id="KW-1185">Reference proteome</keyword>
<organism evidence="1 2">
    <name type="scientific">Glossina pallidipes</name>
    <name type="common">Tsetse fly</name>
    <dbReference type="NCBI Taxonomy" id="7398"/>
    <lineage>
        <taxon>Eukaryota</taxon>
        <taxon>Metazoa</taxon>
        <taxon>Ecdysozoa</taxon>
        <taxon>Arthropoda</taxon>
        <taxon>Hexapoda</taxon>
        <taxon>Insecta</taxon>
        <taxon>Pterygota</taxon>
        <taxon>Neoptera</taxon>
        <taxon>Endopterygota</taxon>
        <taxon>Diptera</taxon>
        <taxon>Brachycera</taxon>
        <taxon>Muscomorpha</taxon>
        <taxon>Hippoboscoidea</taxon>
        <taxon>Glossinidae</taxon>
        <taxon>Glossina</taxon>
    </lineage>
</organism>
<accession>A0A1A9ZCF0</accession>